<dbReference type="SUPFAM" id="SSF56784">
    <property type="entry name" value="HAD-like"/>
    <property type="match status" value="1"/>
</dbReference>
<dbReference type="RefSeq" id="WP_092738417.1">
    <property type="nucleotide sequence ID" value="NZ_FNOV01000003.1"/>
</dbReference>
<dbReference type="GO" id="GO:0016787">
    <property type="term" value="F:hydrolase activity"/>
    <property type="evidence" value="ECO:0007669"/>
    <property type="project" value="UniProtKB-KW"/>
</dbReference>
<dbReference type="OrthoDB" id="9797415at2"/>
<dbReference type="Gene3D" id="3.40.50.1000">
    <property type="entry name" value="HAD superfamily/HAD-like"/>
    <property type="match status" value="1"/>
</dbReference>
<dbReference type="Pfam" id="PF13419">
    <property type="entry name" value="HAD_2"/>
    <property type="match status" value="1"/>
</dbReference>
<keyword evidence="1" id="KW-0378">Hydrolase</keyword>
<dbReference type="InterPro" id="IPR023214">
    <property type="entry name" value="HAD_sf"/>
</dbReference>
<dbReference type="NCBIfam" id="TIGR01549">
    <property type="entry name" value="HAD-SF-IA-v1"/>
    <property type="match status" value="1"/>
</dbReference>
<dbReference type="PANTHER" id="PTHR43316:SF3">
    <property type="entry name" value="HALOACID DEHALOGENASE, TYPE II (AFU_ORTHOLOGUE AFUA_2G07750)-RELATED"/>
    <property type="match status" value="1"/>
</dbReference>
<organism evidence="2 3">
    <name type="scientific">Hymenobacter psychrophilus</name>
    <dbReference type="NCBI Taxonomy" id="651662"/>
    <lineage>
        <taxon>Bacteria</taxon>
        <taxon>Pseudomonadati</taxon>
        <taxon>Bacteroidota</taxon>
        <taxon>Cytophagia</taxon>
        <taxon>Cytophagales</taxon>
        <taxon>Hymenobacteraceae</taxon>
        <taxon>Hymenobacter</taxon>
    </lineage>
</organism>
<protein>
    <submittedName>
        <fullName evidence="2">Haloacid dehalogenase superfamily, subfamily IA, variant 3 with third motif having DD or ED/haloacid dehalogenase superfamily, subfamily IA, variant 1 with third motif having Dx(3-4)D or Dx(3-4)E</fullName>
    </submittedName>
</protein>
<dbReference type="InterPro" id="IPR006439">
    <property type="entry name" value="HAD-SF_hydro_IA"/>
</dbReference>
<sequence>MPIQYLLFDAANTLLHKPLLWERLQEVLTTGGHEIPLPQLRRNHKLLSECLPFPDRTSRQFYRTFNAELLYSLGIIPTADLLERIFQACAQLPWEAFRDTVALAALPLPLGVASNFNHSLPELLTTLFGADRFRHICVSEAVGVAKPHRAFYEAVLAQTGVPAESVLYIGDSIKLDMEPAKALGMHTALIDREQLFPHFPRRLDSLSQLAELLG</sequence>
<accession>A0A1H3EEV1</accession>
<dbReference type="SFLD" id="SFLDS00003">
    <property type="entry name" value="Haloacid_Dehalogenase"/>
    <property type="match status" value="1"/>
</dbReference>
<proteinExistence type="predicted"/>
<gene>
    <name evidence="2" type="ORF">SAMN04488069_10378</name>
</gene>
<dbReference type="InterPro" id="IPR036412">
    <property type="entry name" value="HAD-like_sf"/>
</dbReference>
<evidence type="ECO:0000313" key="2">
    <source>
        <dbReference type="EMBL" id="SDX76449.1"/>
    </source>
</evidence>
<dbReference type="PRINTS" id="PR00413">
    <property type="entry name" value="HADHALOGNASE"/>
</dbReference>
<dbReference type="STRING" id="651662.SAMN04488069_10378"/>
<dbReference type="SFLD" id="SFLDG01129">
    <property type="entry name" value="C1.5:_HAD__Beta-PGM__Phosphata"/>
    <property type="match status" value="1"/>
</dbReference>
<dbReference type="EMBL" id="FNOV01000003">
    <property type="protein sequence ID" value="SDX76449.1"/>
    <property type="molecule type" value="Genomic_DNA"/>
</dbReference>
<dbReference type="InterPro" id="IPR041492">
    <property type="entry name" value="HAD_2"/>
</dbReference>
<evidence type="ECO:0000313" key="3">
    <source>
        <dbReference type="Proteomes" id="UP000199249"/>
    </source>
</evidence>
<reference evidence="3" key="1">
    <citation type="submission" date="2016-10" db="EMBL/GenBank/DDBJ databases">
        <authorList>
            <person name="Varghese N."/>
            <person name="Submissions S."/>
        </authorList>
    </citation>
    <scope>NUCLEOTIDE SEQUENCE [LARGE SCALE GENOMIC DNA]</scope>
    <source>
        <strain evidence="3">CGMCC 1.8975</strain>
    </source>
</reference>
<dbReference type="InterPro" id="IPR051540">
    <property type="entry name" value="S-2-haloacid_dehalogenase"/>
</dbReference>
<dbReference type="Proteomes" id="UP000199249">
    <property type="component" value="Unassembled WGS sequence"/>
</dbReference>
<evidence type="ECO:0000256" key="1">
    <source>
        <dbReference type="ARBA" id="ARBA00022801"/>
    </source>
</evidence>
<keyword evidence="3" id="KW-1185">Reference proteome</keyword>
<dbReference type="AlphaFoldDB" id="A0A1H3EEV1"/>
<name>A0A1H3EEV1_9BACT</name>
<dbReference type="PANTHER" id="PTHR43316">
    <property type="entry name" value="HYDROLASE, HALOACID DELAHOGENASE-RELATED"/>
    <property type="match status" value="1"/>
</dbReference>
<dbReference type="Gene3D" id="1.10.150.660">
    <property type="match status" value="1"/>
</dbReference>